<keyword evidence="4 11" id="KW-0963">Cytoplasm</keyword>
<evidence type="ECO:0000313" key="14">
    <source>
        <dbReference type="RefSeq" id="WP_028313118.1"/>
    </source>
</evidence>
<dbReference type="EC" id="6.1.1.14" evidence="11"/>
<dbReference type="InterPro" id="IPR008909">
    <property type="entry name" value="DALR_anticod-bd"/>
</dbReference>
<comment type="catalytic activity">
    <reaction evidence="10 11">
        <text>tRNA(Gly) + glycine + ATP = glycyl-tRNA(Gly) + AMP + diphosphate</text>
        <dbReference type="Rhea" id="RHEA:16013"/>
        <dbReference type="Rhea" id="RHEA-COMP:9664"/>
        <dbReference type="Rhea" id="RHEA-COMP:9683"/>
        <dbReference type="ChEBI" id="CHEBI:30616"/>
        <dbReference type="ChEBI" id="CHEBI:33019"/>
        <dbReference type="ChEBI" id="CHEBI:57305"/>
        <dbReference type="ChEBI" id="CHEBI:78442"/>
        <dbReference type="ChEBI" id="CHEBI:78522"/>
        <dbReference type="ChEBI" id="CHEBI:456215"/>
        <dbReference type="EC" id="6.1.1.14"/>
    </reaction>
</comment>
<keyword evidence="9 11" id="KW-0030">Aminoacyl-tRNA synthetase</keyword>
<dbReference type="RefSeq" id="WP_028313118.1">
    <property type="nucleotide sequence ID" value="NZ_KI519500.1"/>
</dbReference>
<evidence type="ECO:0000256" key="8">
    <source>
        <dbReference type="ARBA" id="ARBA00022917"/>
    </source>
</evidence>
<comment type="similarity">
    <text evidence="2 11">Belongs to the class-II aminoacyl-tRNA synthetase family.</text>
</comment>
<dbReference type="GO" id="GO:0006426">
    <property type="term" value="P:glycyl-tRNA aminoacylation"/>
    <property type="evidence" value="ECO:0007669"/>
    <property type="project" value="UniProtKB-UniRule"/>
</dbReference>
<evidence type="ECO:0000256" key="3">
    <source>
        <dbReference type="ARBA" id="ARBA00011209"/>
    </source>
</evidence>
<dbReference type="OrthoDB" id="9775440at2"/>
<evidence type="ECO:0000256" key="7">
    <source>
        <dbReference type="ARBA" id="ARBA00022840"/>
    </source>
</evidence>
<dbReference type="Gene3D" id="1.10.730.10">
    <property type="entry name" value="Isoleucyl-tRNA Synthetase, Domain 1"/>
    <property type="match status" value="1"/>
</dbReference>
<dbReference type="AlphaFoldDB" id="A0A8B6X6W5"/>
<dbReference type="NCBIfam" id="TIGR00211">
    <property type="entry name" value="glyS"/>
    <property type="match status" value="1"/>
</dbReference>
<dbReference type="GO" id="GO:0006420">
    <property type="term" value="P:arginyl-tRNA aminoacylation"/>
    <property type="evidence" value="ECO:0007669"/>
    <property type="project" value="InterPro"/>
</dbReference>
<evidence type="ECO:0000256" key="5">
    <source>
        <dbReference type="ARBA" id="ARBA00022598"/>
    </source>
</evidence>
<evidence type="ECO:0000256" key="9">
    <source>
        <dbReference type="ARBA" id="ARBA00023146"/>
    </source>
</evidence>
<gene>
    <name evidence="11 14" type="primary">glyS</name>
</gene>
<keyword evidence="8 11" id="KW-0648">Protein biosynthesis</keyword>
<evidence type="ECO:0000259" key="12">
    <source>
        <dbReference type="SMART" id="SM00836"/>
    </source>
</evidence>
<evidence type="ECO:0000256" key="1">
    <source>
        <dbReference type="ARBA" id="ARBA00004496"/>
    </source>
</evidence>
<keyword evidence="6 11" id="KW-0547">Nucleotide-binding</keyword>
<comment type="subunit">
    <text evidence="3 11">Tetramer of two alpha and two beta subunits.</text>
</comment>
<dbReference type="GO" id="GO:0004814">
    <property type="term" value="F:arginine-tRNA ligase activity"/>
    <property type="evidence" value="ECO:0007669"/>
    <property type="project" value="InterPro"/>
</dbReference>
<evidence type="ECO:0000256" key="4">
    <source>
        <dbReference type="ARBA" id="ARBA00022490"/>
    </source>
</evidence>
<keyword evidence="13" id="KW-1185">Reference proteome</keyword>
<accession>A0A8B6X6W5</accession>
<evidence type="ECO:0000256" key="10">
    <source>
        <dbReference type="ARBA" id="ARBA00047937"/>
    </source>
</evidence>
<dbReference type="Pfam" id="PF02092">
    <property type="entry name" value="tRNA_synt_2f"/>
    <property type="match status" value="1"/>
</dbReference>
<sequence length="710" mass="76854">MNASLLVELFCEELPPKALQRLGDAFADGVRSQLLAKGFLEAASAVTAFATPRRLAVRITDVREKSPDTPKRDKLLPVSIAFDAAGNAQPPLLKKLASLGLSEADIPNLKRESDGKAEALFHEHVAPGVALDAVLEGVVRDAIARLPIPKVMSYQLADLSTVQFVRPAHRLVALHGKRVLPISVLGLTAGNRTLGHRFLAKQPEVTIPDADHYEAALEHVGRVVASYGARRQRIVDQLAASAKGDVVIQPDALLDEVNALVEWPVVVEGRFDEAFLEVPQECLILTMQLNQKYFAVADAAGKLRNRFLLVSNLEAEDSSKIIGGNERVLRARLADAKFFYDTDRKQPLASRLDLLKPVVYHNKLGSQFERVQRIASLAKYIAGRIEGDAALVPALTLAAERAATLAKCDLVTGMVGEFPELQGVMGGYYARHDGEAEAVAQAIDLQYRPRLDAAALTGADGKINKVAAAVYLAERLETLVGIWGIGLQPTGEKDPFGLRRAALGVIDVVELLGESAAKLELREAMAWVKAEFPAGALPADGKLILDIEDFIYERYRNQLAQDADRAAVDAVLALRPNLADARKRLAAVVEFRGLAEAEALAAANKRIGNILKKAEGATGEVDPALLQDDAEVALYTAIAKAKPASDTLFKHGNYAEALKALAHLRGPVDAFFNDVMVMAENPQLRANRIALLRWLHTTMNRVADLARLAG</sequence>
<name>A0A8B6X6W5_9BURK</name>
<dbReference type="GO" id="GO:0005524">
    <property type="term" value="F:ATP binding"/>
    <property type="evidence" value="ECO:0007669"/>
    <property type="project" value="UniProtKB-UniRule"/>
</dbReference>
<dbReference type="Pfam" id="PF05746">
    <property type="entry name" value="DALR_1"/>
    <property type="match status" value="1"/>
</dbReference>
<dbReference type="PANTHER" id="PTHR30075">
    <property type="entry name" value="GLYCYL-TRNA SYNTHETASE"/>
    <property type="match status" value="1"/>
</dbReference>
<feature type="domain" description="DALR anticodon binding" evidence="12">
    <location>
        <begin position="606"/>
        <end position="708"/>
    </location>
</feature>
<proteinExistence type="inferred from homology"/>
<dbReference type="SMART" id="SM00836">
    <property type="entry name" value="DALR_1"/>
    <property type="match status" value="1"/>
</dbReference>
<dbReference type="PROSITE" id="PS50861">
    <property type="entry name" value="AA_TRNA_LIGASE_II_GLYAB"/>
    <property type="match status" value="1"/>
</dbReference>
<dbReference type="InterPro" id="IPR006194">
    <property type="entry name" value="Gly-tRNA-synth_heterodimer"/>
</dbReference>
<dbReference type="PRINTS" id="PR01045">
    <property type="entry name" value="TRNASYNTHGB"/>
</dbReference>
<dbReference type="HAMAP" id="MF_00255">
    <property type="entry name" value="Gly_tRNA_synth_beta"/>
    <property type="match status" value="1"/>
</dbReference>
<dbReference type="GO" id="GO:0004820">
    <property type="term" value="F:glycine-tRNA ligase activity"/>
    <property type="evidence" value="ECO:0007669"/>
    <property type="project" value="UniProtKB-UniRule"/>
</dbReference>
<evidence type="ECO:0000256" key="2">
    <source>
        <dbReference type="ARBA" id="ARBA00008226"/>
    </source>
</evidence>
<dbReference type="PANTHER" id="PTHR30075:SF2">
    <property type="entry name" value="GLYCINE--TRNA LIGASE, CHLOROPLASTIC_MITOCHONDRIAL 2"/>
    <property type="match status" value="1"/>
</dbReference>
<evidence type="ECO:0000256" key="6">
    <source>
        <dbReference type="ARBA" id="ARBA00022741"/>
    </source>
</evidence>
<evidence type="ECO:0000313" key="13">
    <source>
        <dbReference type="Proteomes" id="UP000675920"/>
    </source>
</evidence>
<reference evidence="14" key="1">
    <citation type="journal article" date="1998" name="Eur. J. Biochem.">
        <title>Glycyl-tRNA synthetase from Thermus thermophilus -- wide structural divergence with other prokaryotic glycyl-tRNA synthetases and functional inter-relation with prokaryotic and eukaryotic glycylation systems.</title>
        <authorList>
            <person name="Mazauric M.H."/>
            <person name="Keith G."/>
            <person name="Logan D."/>
            <person name="Kreutzer R."/>
            <person name="Giege R."/>
            <person name="Kern D."/>
        </authorList>
    </citation>
    <scope>NUCLEOTIDE SEQUENCE</scope>
</reference>
<dbReference type="InterPro" id="IPR015944">
    <property type="entry name" value="Gly-tRNA-synth_bsu"/>
</dbReference>
<reference evidence="14" key="2">
    <citation type="submission" date="2025-08" db="UniProtKB">
        <authorList>
            <consortium name="RefSeq"/>
        </authorList>
    </citation>
    <scope>IDENTIFICATION</scope>
</reference>
<dbReference type="SUPFAM" id="SSF109604">
    <property type="entry name" value="HD-domain/PDEase-like"/>
    <property type="match status" value="1"/>
</dbReference>
<dbReference type="GO" id="GO:0005829">
    <property type="term" value="C:cytosol"/>
    <property type="evidence" value="ECO:0007669"/>
    <property type="project" value="TreeGrafter"/>
</dbReference>
<comment type="subcellular location">
    <subcellularLocation>
        <location evidence="1 11">Cytoplasm</location>
    </subcellularLocation>
</comment>
<evidence type="ECO:0000256" key="11">
    <source>
        <dbReference type="HAMAP-Rule" id="MF_00255"/>
    </source>
</evidence>
<protein>
    <recommendedName>
        <fullName evidence="11">Glycine--tRNA ligase beta subunit</fullName>
        <ecNumber evidence="11">6.1.1.14</ecNumber>
    </recommendedName>
    <alternativeName>
        <fullName evidence="11">Glycyl-tRNA synthetase beta subunit</fullName>
        <shortName evidence="11">GlyRS</shortName>
    </alternativeName>
</protein>
<organism evidence="13 14">
    <name type="scientific">Derxia gummosa DSM 723</name>
    <dbReference type="NCBI Taxonomy" id="1121388"/>
    <lineage>
        <taxon>Bacteria</taxon>
        <taxon>Pseudomonadati</taxon>
        <taxon>Pseudomonadota</taxon>
        <taxon>Betaproteobacteria</taxon>
        <taxon>Burkholderiales</taxon>
        <taxon>Alcaligenaceae</taxon>
        <taxon>Derxia</taxon>
    </lineage>
</organism>
<keyword evidence="7 11" id="KW-0067">ATP-binding</keyword>
<keyword evidence="5 11" id="KW-0436">Ligase</keyword>
<dbReference type="Proteomes" id="UP000675920">
    <property type="component" value="Unplaced"/>
</dbReference>